<dbReference type="PANTHER" id="PTHR30589">
    <property type="entry name" value="PROLIPOPROTEIN DIACYLGLYCERYL TRANSFERASE"/>
    <property type="match status" value="1"/>
</dbReference>
<dbReference type="AlphaFoldDB" id="A0A938WL97"/>
<comment type="caution">
    <text evidence="8">The sequence shown here is derived from an EMBL/GenBank/DDBJ whole genome shotgun (WGS) entry which is preliminary data.</text>
</comment>
<feature type="transmembrane region" description="Helical" evidence="7">
    <location>
        <begin position="187"/>
        <end position="204"/>
    </location>
</feature>
<dbReference type="Pfam" id="PF01790">
    <property type="entry name" value="LGT"/>
    <property type="match status" value="1"/>
</dbReference>
<comment type="subcellular location">
    <subcellularLocation>
        <location evidence="7">Cell membrane</location>
        <topology evidence="7">Multi-pass membrane protein</topology>
    </subcellularLocation>
</comment>
<proteinExistence type="inferred from homology"/>
<comment type="catalytic activity">
    <reaction evidence="7">
        <text>L-cysteinyl-[prolipoprotein] + a 1,2-diacyl-sn-glycero-3-phospho-(1'-sn-glycerol) = an S-1,2-diacyl-sn-glyceryl-L-cysteinyl-[prolipoprotein] + sn-glycerol 1-phosphate + H(+)</text>
        <dbReference type="Rhea" id="RHEA:56712"/>
        <dbReference type="Rhea" id="RHEA-COMP:14679"/>
        <dbReference type="Rhea" id="RHEA-COMP:14680"/>
        <dbReference type="ChEBI" id="CHEBI:15378"/>
        <dbReference type="ChEBI" id="CHEBI:29950"/>
        <dbReference type="ChEBI" id="CHEBI:57685"/>
        <dbReference type="ChEBI" id="CHEBI:64716"/>
        <dbReference type="ChEBI" id="CHEBI:140658"/>
        <dbReference type="EC" id="2.5.1.145"/>
    </reaction>
</comment>
<evidence type="ECO:0000256" key="3">
    <source>
        <dbReference type="ARBA" id="ARBA00022679"/>
    </source>
</evidence>
<dbReference type="RefSeq" id="WP_205106901.1">
    <property type="nucleotide sequence ID" value="NZ_JACJJL010000001.1"/>
</dbReference>
<gene>
    <name evidence="7 8" type="primary">lgt</name>
    <name evidence="8" type="ORF">H6B30_00715</name>
</gene>
<dbReference type="GO" id="GO:0008961">
    <property type="term" value="F:phosphatidylglycerol-prolipoprotein diacylglyceryl transferase activity"/>
    <property type="evidence" value="ECO:0007669"/>
    <property type="project" value="UniProtKB-UniRule"/>
</dbReference>
<keyword evidence="3 7" id="KW-0808">Transferase</keyword>
<feature type="binding site" evidence="7">
    <location>
        <position position="152"/>
    </location>
    <ligand>
        <name>a 1,2-diacyl-sn-glycero-3-phospho-(1'-sn-glycerol)</name>
        <dbReference type="ChEBI" id="CHEBI:64716"/>
    </ligand>
</feature>
<evidence type="ECO:0000256" key="4">
    <source>
        <dbReference type="ARBA" id="ARBA00022692"/>
    </source>
</evidence>
<dbReference type="InterPro" id="IPR001640">
    <property type="entry name" value="Lgt"/>
</dbReference>
<feature type="transmembrane region" description="Helical" evidence="7">
    <location>
        <begin position="20"/>
        <end position="37"/>
    </location>
</feature>
<evidence type="ECO:0000313" key="9">
    <source>
        <dbReference type="Proteomes" id="UP000764045"/>
    </source>
</evidence>
<protein>
    <recommendedName>
        <fullName evidence="7">Phosphatidylglycerol--prolipoprotein diacylglyceryl transferase</fullName>
        <ecNumber evidence="7">2.5.1.145</ecNumber>
    </recommendedName>
</protein>
<evidence type="ECO:0000256" key="1">
    <source>
        <dbReference type="ARBA" id="ARBA00007150"/>
    </source>
</evidence>
<keyword evidence="9" id="KW-1185">Reference proteome</keyword>
<accession>A0A938WL97</accession>
<feature type="transmembrane region" description="Helical" evidence="7">
    <location>
        <begin position="251"/>
        <end position="271"/>
    </location>
</feature>
<sequence>MDTLAYIVWNPDLTAFLGMRWYSLCWLVGLLLAYLIVKRLYKEQKISPELFDPLFVYCFVGILIGSRLGHCLFYQPDYFLSSWQHVVEMIVPIRFMADGSVKFTGYEGLASHGGTLGLMIALWIYVRKTRLNIWRVLDNIAIATPTTACFIRLGNLMNSEIIGKVTDVPWAFIFERVDPMPRHPGQLYEALAYAVLFFIGWALYRKHPQKVGTGFFFGLCLTFIFTARFFIEYTKEIQEAFEASLPLDMGQLLSIPFIIVGVMCMAGGKWMQKLGTEPQKK</sequence>
<keyword evidence="5 7" id="KW-1133">Transmembrane helix</keyword>
<reference evidence="8 9" key="1">
    <citation type="journal article" date="2021" name="Sci. Rep.">
        <title>The distribution of antibiotic resistance genes in chicken gut microbiota commensals.</title>
        <authorList>
            <person name="Juricova H."/>
            <person name="Matiasovicova J."/>
            <person name="Kubasova T."/>
            <person name="Cejkova D."/>
            <person name="Rychlik I."/>
        </authorList>
    </citation>
    <scope>NUCLEOTIDE SEQUENCE [LARGE SCALE GENOMIC DNA]</scope>
    <source>
        <strain evidence="8 9">An819</strain>
    </source>
</reference>
<dbReference type="HAMAP" id="MF_01147">
    <property type="entry name" value="Lgt"/>
    <property type="match status" value="1"/>
</dbReference>
<evidence type="ECO:0000256" key="7">
    <source>
        <dbReference type="HAMAP-Rule" id="MF_01147"/>
    </source>
</evidence>
<name>A0A938WL97_9BACT</name>
<evidence type="ECO:0000256" key="2">
    <source>
        <dbReference type="ARBA" id="ARBA00022475"/>
    </source>
</evidence>
<comment type="pathway">
    <text evidence="7">Protein modification; lipoprotein biosynthesis (diacylglyceryl transfer).</text>
</comment>
<feature type="transmembrane region" description="Helical" evidence="7">
    <location>
        <begin position="109"/>
        <end position="126"/>
    </location>
</feature>
<dbReference type="NCBIfam" id="TIGR00544">
    <property type="entry name" value="lgt"/>
    <property type="match status" value="1"/>
</dbReference>
<keyword evidence="2 7" id="KW-1003">Cell membrane</keyword>
<evidence type="ECO:0000256" key="5">
    <source>
        <dbReference type="ARBA" id="ARBA00022989"/>
    </source>
</evidence>
<dbReference type="PANTHER" id="PTHR30589:SF0">
    <property type="entry name" value="PHOSPHATIDYLGLYCEROL--PROLIPOPROTEIN DIACYLGLYCERYL TRANSFERASE"/>
    <property type="match status" value="1"/>
</dbReference>
<keyword evidence="4 7" id="KW-0812">Transmembrane</keyword>
<dbReference type="GO" id="GO:0005886">
    <property type="term" value="C:plasma membrane"/>
    <property type="evidence" value="ECO:0007669"/>
    <property type="project" value="UniProtKB-SubCell"/>
</dbReference>
<dbReference type="EMBL" id="JACJJL010000001">
    <property type="protein sequence ID" value="MBM6660288.1"/>
    <property type="molecule type" value="Genomic_DNA"/>
</dbReference>
<dbReference type="Proteomes" id="UP000764045">
    <property type="component" value="Unassembled WGS sequence"/>
</dbReference>
<evidence type="ECO:0000313" key="8">
    <source>
        <dbReference type="EMBL" id="MBM6660288.1"/>
    </source>
</evidence>
<dbReference type="EC" id="2.5.1.145" evidence="7"/>
<keyword evidence="6 7" id="KW-0472">Membrane</keyword>
<organism evidence="8 9">
    <name type="scientific">Marseilla massiliensis</name>
    <dbReference type="NCBI Taxonomy" id="1841864"/>
    <lineage>
        <taxon>Bacteria</taxon>
        <taxon>Pseudomonadati</taxon>
        <taxon>Bacteroidota</taxon>
        <taxon>Bacteroidia</taxon>
        <taxon>Bacteroidales</taxon>
        <taxon>Prevotellaceae</taxon>
        <taxon>Marseilla</taxon>
    </lineage>
</organism>
<feature type="transmembrane region" description="Helical" evidence="7">
    <location>
        <begin position="211"/>
        <end position="231"/>
    </location>
</feature>
<feature type="transmembrane region" description="Helical" evidence="7">
    <location>
        <begin position="49"/>
        <end position="66"/>
    </location>
</feature>
<comment type="function">
    <text evidence="7">Catalyzes the transfer of the diacylglyceryl group from phosphatidylglycerol to the sulfhydryl group of the N-terminal cysteine of a prolipoprotein, the first step in the formation of mature lipoproteins.</text>
</comment>
<comment type="similarity">
    <text evidence="1 7">Belongs to the Lgt family.</text>
</comment>
<dbReference type="GO" id="GO:0042158">
    <property type="term" value="P:lipoprotein biosynthetic process"/>
    <property type="evidence" value="ECO:0007669"/>
    <property type="project" value="UniProtKB-UniRule"/>
</dbReference>
<evidence type="ECO:0000256" key="6">
    <source>
        <dbReference type="ARBA" id="ARBA00023136"/>
    </source>
</evidence>